<accession>A0ABM8TH62</accession>
<feature type="domain" description="Beta-lactamase-related" evidence="2">
    <location>
        <begin position="129"/>
        <end position="419"/>
    </location>
</feature>
<evidence type="ECO:0000256" key="1">
    <source>
        <dbReference type="SAM" id="SignalP"/>
    </source>
</evidence>
<keyword evidence="1" id="KW-0732">Signal</keyword>
<evidence type="ECO:0000313" key="4">
    <source>
        <dbReference type="Proteomes" id="UP000672657"/>
    </source>
</evidence>
<dbReference type="Proteomes" id="UP000672657">
    <property type="component" value="Unassembled WGS sequence"/>
</dbReference>
<organism evidence="3 4">
    <name type="scientific">Cupriavidus numazuensis</name>
    <dbReference type="NCBI Taxonomy" id="221992"/>
    <lineage>
        <taxon>Bacteria</taxon>
        <taxon>Pseudomonadati</taxon>
        <taxon>Pseudomonadota</taxon>
        <taxon>Betaproteobacteria</taxon>
        <taxon>Burkholderiales</taxon>
        <taxon>Burkholderiaceae</taxon>
        <taxon>Cupriavidus</taxon>
    </lineage>
</organism>
<dbReference type="PANTHER" id="PTHR43283:SF7">
    <property type="entry name" value="BETA-LACTAMASE-RELATED DOMAIN-CONTAINING PROTEIN"/>
    <property type="match status" value="1"/>
</dbReference>
<dbReference type="Gene3D" id="3.40.710.10">
    <property type="entry name" value="DD-peptidase/beta-lactamase superfamily"/>
    <property type="match status" value="1"/>
</dbReference>
<dbReference type="RefSeq" id="WP_211953808.1">
    <property type="nucleotide sequence ID" value="NZ_CAJPVI010000015.1"/>
</dbReference>
<dbReference type="SUPFAM" id="SSF56601">
    <property type="entry name" value="beta-lactamase/transpeptidase-like"/>
    <property type="match status" value="1"/>
</dbReference>
<dbReference type="Pfam" id="PF00144">
    <property type="entry name" value="Beta-lactamase"/>
    <property type="match status" value="1"/>
</dbReference>
<comment type="caution">
    <text evidence="3">The sequence shown here is derived from an EMBL/GenBank/DDBJ whole genome shotgun (WGS) entry which is preliminary data.</text>
</comment>
<protein>
    <recommendedName>
        <fullName evidence="2">Beta-lactamase-related domain-containing protein</fullName>
    </recommendedName>
</protein>
<dbReference type="InterPro" id="IPR050789">
    <property type="entry name" value="Diverse_Enzym_Activities"/>
</dbReference>
<name>A0ABM8TH62_9BURK</name>
<evidence type="ECO:0000259" key="2">
    <source>
        <dbReference type="Pfam" id="PF00144"/>
    </source>
</evidence>
<keyword evidence="4" id="KW-1185">Reference proteome</keyword>
<dbReference type="InterPro" id="IPR001466">
    <property type="entry name" value="Beta-lactam-related"/>
</dbReference>
<reference evidence="3 4" key="1">
    <citation type="submission" date="2021-03" db="EMBL/GenBank/DDBJ databases">
        <authorList>
            <person name="Peeters C."/>
        </authorList>
    </citation>
    <scope>NUCLEOTIDE SEQUENCE [LARGE SCALE GENOMIC DNA]</scope>
    <source>
        <strain evidence="3 4">LMG 26411</strain>
    </source>
</reference>
<dbReference type="InterPro" id="IPR012338">
    <property type="entry name" value="Beta-lactam/transpept-like"/>
</dbReference>
<gene>
    <name evidence="3" type="ORF">LMG26411_02740</name>
</gene>
<evidence type="ECO:0000313" key="3">
    <source>
        <dbReference type="EMBL" id="CAG2145490.1"/>
    </source>
</evidence>
<feature type="chain" id="PRO_5045589342" description="Beta-lactamase-related domain-containing protein" evidence="1">
    <location>
        <begin position="33"/>
        <end position="452"/>
    </location>
</feature>
<dbReference type="PANTHER" id="PTHR43283">
    <property type="entry name" value="BETA-LACTAMASE-RELATED"/>
    <property type="match status" value="1"/>
</dbReference>
<dbReference type="EMBL" id="CAJPVI010000015">
    <property type="protein sequence ID" value="CAG2145490.1"/>
    <property type="molecule type" value="Genomic_DNA"/>
</dbReference>
<sequence>MDTIRRRTHCLRKYRAKVTMALLVAAAGAVMAQPPQPGPGKEPTAAGVMEGFPPPAELRVNKANAFAPANLRWSFRHARETSPTTGIRRASVPLALTERSARHLDDLQFEVDGRSVGLSEYLRDTHTDGFIVLHNGQIVFERYLAGFGPTQPHIWASMTKSVTGLLAATLIAEGRMDPQARLATYVPELAGNPFGEATVQKNLDMEVPVAYAPDIPPDLGLFGAVGIIPRRAGMPDNIYDFLKTVGAGKDAAAPDYWFYQNGSAEAVAWAIRRISGKSWASLAQERIWSRLAEDDAYIQVDSLGTEMASGGLSTTLRDAARFADAVRRAAAGDASAGISTQAVRLALRPAANQAGFSRGRLAAGKPGYAYGDYWYQVNDGDGSVEAGGRFGQKIYINPAKGLSVVKFSSSPDAAPRATTAATGSTPASPGRTLESSAALIAAIQAIYAAIPR</sequence>
<proteinExistence type="predicted"/>
<feature type="signal peptide" evidence="1">
    <location>
        <begin position="1"/>
        <end position="32"/>
    </location>
</feature>